<name>A0A1F5GG72_9BACT</name>
<evidence type="ECO:0008006" key="4">
    <source>
        <dbReference type="Google" id="ProtNLM"/>
    </source>
</evidence>
<evidence type="ECO:0000313" key="2">
    <source>
        <dbReference type="EMBL" id="OGD90827.1"/>
    </source>
</evidence>
<keyword evidence="1" id="KW-1133">Transmembrane helix</keyword>
<feature type="transmembrane region" description="Helical" evidence="1">
    <location>
        <begin position="139"/>
        <end position="156"/>
    </location>
</feature>
<proteinExistence type="predicted"/>
<dbReference type="Gene3D" id="1.25.40.10">
    <property type="entry name" value="Tetratricopeptide repeat domain"/>
    <property type="match status" value="1"/>
</dbReference>
<dbReference type="AlphaFoldDB" id="A0A1F5GG72"/>
<keyword evidence="1" id="KW-0812">Transmembrane</keyword>
<feature type="transmembrane region" description="Helical" evidence="1">
    <location>
        <begin position="295"/>
        <end position="314"/>
    </location>
</feature>
<evidence type="ECO:0000256" key="1">
    <source>
        <dbReference type="SAM" id="Phobius"/>
    </source>
</evidence>
<comment type="caution">
    <text evidence="2">The sequence shown here is derived from an EMBL/GenBank/DDBJ whole genome shotgun (WGS) entry which is preliminary data.</text>
</comment>
<accession>A0A1F5GG72</accession>
<dbReference type="EMBL" id="MFBF01000032">
    <property type="protein sequence ID" value="OGD90827.1"/>
    <property type="molecule type" value="Genomic_DNA"/>
</dbReference>
<dbReference type="InterPro" id="IPR011990">
    <property type="entry name" value="TPR-like_helical_dom_sf"/>
</dbReference>
<protein>
    <recommendedName>
        <fullName evidence="4">Glycosyltransferase RgtA/B/C/D-like domain-containing protein</fullName>
    </recommendedName>
</protein>
<keyword evidence="1" id="KW-0472">Membrane</keyword>
<gene>
    <name evidence="2" type="ORF">A3D07_01030</name>
</gene>
<sequence length="644" mass="74265">MAAKFSFKFSILTIATFALLGIYFATVVDTGRDTYWHLAIGRRVFEEKAIPKIDTFTYGSPETLFTSTEWLSGLIMYAFVQTLGLNTGLLLLRIVIGLTAIYLLYLNLKLITSNEIITLAGISLVGFVLAIRLNDRPEIFSFVFVAFVNYVCFNFFTKQKLSRLTYFLPIVFFAWPNIHAFAPFGLAILAFWTSIFIFEKIYHQKKRGGFGIFFGLFIISVVLSALQNKKFLYPFLALNLKFEILEMSTLPERLMANNGFDFINQVPIEFYFYFLLLITYIMTFIVFLKKGFKNYSIGLICLFYLLLFLTPFRFYRLIPMATLMVLPVVIFQAKQTLLINVKIFGYLEKTAYATLAVMIIISIFSKNIIDQRIGAFVITDLSNPNPKNNIVDIINRSWNPYFPQNAPKIIKNHLTTRRLFTEGGLNDYFLWHIPEIKIFSDIMFEYRTQKDYKNEQIIASGASGWRELLKKYDIDTVVNHQDLPYLLAKTPVWELSNWQLVYVDEIATIYARDDVIKSIPVDLSVIQPELPTTLKFKQDNETKAIEQLGKLMAYEPKNAFAKSQLVAYYITKDLNRAKKLAEESRMIIPYDPIFSVQLAEIYANLNQCANATNYAKEAKRKSFDHIIIKGIANDAISRCQTTLE</sequence>
<evidence type="ECO:0000313" key="3">
    <source>
        <dbReference type="Proteomes" id="UP000177124"/>
    </source>
</evidence>
<dbReference type="STRING" id="1797716.A3D07_01030"/>
<dbReference type="Proteomes" id="UP000177124">
    <property type="component" value="Unassembled WGS sequence"/>
</dbReference>
<feature type="transmembrane region" description="Helical" evidence="1">
    <location>
        <begin position="270"/>
        <end position="288"/>
    </location>
</feature>
<reference evidence="2 3" key="1">
    <citation type="journal article" date="2016" name="Nat. Commun.">
        <title>Thousands of microbial genomes shed light on interconnected biogeochemical processes in an aquifer system.</title>
        <authorList>
            <person name="Anantharaman K."/>
            <person name="Brown C.T."/>
            <person name="Hug L.A."/>
            <person name="Sharon I."/>
            <person name="Castelle C.J."/>
            <person name="Probst A.J."/>
            <person name="Thomas B.C."/>
            <person name="Singh A."/>
            <person name="Wilkins M.J."/>
            <person name="Karaoz U."/>
            <person name="Brodie E.L."/>
            <person name="Williams K.H."/>
            <person name="Hubbard S.S."/>
            <person name="Banfield J.F."/>
        </authorList>
    </citation>
    <scope>NUCLEOTIDE SEQUENCE [LARGE SCALE GENOMIC DNA]</scope>
</reference>
<organism evidence="2 3">
    <name type="scientific">Candidatus Curtissbacteria bacterium RIFCSPHIGHO2_02_FULL_42_15</name>
    <dbReference type="NCBI Taxonomy" id="1797716"/>
    <lineage>
        <taxon>Bacteria</taxon>
        <taxon>Candidatus Curtissiibacteriota</taxon>
    </lineage>
</organism>
<feature type="transmembrane region" description="Helical" evidence="1">
    <location>
        <begin position="116"/>
        <end position="133"/>
    </location>
</feature>
<feature type="transmembrane region" description="Helical" evidence="1">
    <location>
        <begin position="74"/>
        <end position="104"/>
    </location>
</feature>
<feature type="transmembrane region" description="Helical" evidence="1">
    <location>
        <begin position="209"/>
        <end position="226"/>
    </location>
</feature>
<dbReference type="SUPFAM" id="SSF48452">
    <property type="entry name" value="TPR-like"/>
    <property type="match status" value="1"/>
</dbReference>